<evidence type="ECO:0000313" key="4">
    <source>
        <dbReference type="Proteomes" id="UP000266305"/>
    </source>
</evidence>
<dbReference type="Proteomes" id="UP000266305">
    <property type="component" value="Unassembled WGS sequence"/>
</dbReference>
<feature type="chain" id="PRO_5043376510" description="Thiol:disulfide interchange protein DsbD N-terminal domain-containing protein" evidence="1">
    <location>
        <begin position="21"/>
        <end position="265"/>
    </location>
</feature>
<proteinExistence type="predicted"/>
<protein>
    <recommendedName>
        <fullName evidence="2">Thiol:disulfide interchange protein DsbD N-terminal domain-containing protein</fullName>
    </recommendedName>
</protein>
<gene>
    <name evidence="3" type="ORF">D1114_11215</name>
</gene>
<name>A0AAX1UL90_CERSP</name>
<evidence type="ECO:0000313" key="3">
    <source>
        <dbReference type="EMBL" id="RHZ94997.1"/>
    </source>
</evidence>
<dbReference type="InterPro" id="IPR028250">
    <property type="entry name" value="DsbDN"/>
</dbReference>
<keyword evidence="1" id="KW-0732">Signal</keyword>
<evidence type="ECO:0000259" key="2">
    <source>
        <dbReference type="Pfam" id="PF11412"/>
    </source>
</evidence>
<organism evidence="3 4">
    <name type="scientific">Cereibacter sphaeroides</name>
    <name type="common">Rhodobacter sphaeroides</name>
    <dbReference type="NCBI Taxonomy" id="1063"/>
    <lineage>
        <taxon>Bacteria</taxon>
        <taxon>Pseudomonadati</taxon>
        <taxon>Pseudomonadota</taxon>
        <taxon>Alphaproteobacteria</taxon>
        <taxon>Rhodobacterales</taxon>
        <taxon>Paracoccaceae</taxon>
        <taxon>Cereibacter</taxon>
    </lineage>
</organism>
<accession>A0AAX1UL90</accession>
<dbReference type="Pfam" id="PF11412">
    <property type="entry name" value="DsbD_N"/>
    <property type="match status" value="1"/>
</dbReference>
<reference evidence="3 4" key="1">
    <citation type="submission" date="2018-08" db="EMBL/GenBank/DDBJ databases">
        <title>Draft genome sequence of Rhodobacter sphaeroides FY.</title>
        <authorList>
            <person name="Rayyan A."/>
            <person name="Meyer T.E."/>
            <person name="Kyndt J.A."/>
        </authorList>
    </citation>
    <scope>NUCLEOTIDE SEQUENCE [LARGE SCALE GENOMIC DNA]</scope>
    <source>
        <strain evidence="3 4">FY</strain>
    </source>
</reference>
<dbReference type="RefSeq" id="WP_119000202.1">
    <property type="nucleotide sequence ID" value="NZ_QWGP01000010.1"/>
</dbReference>
<evidence type="ECO:0000256" key="1">
    <source>
        <dbReference type="SAM" id="SignalP"/>
    </source>
</evidence>
<feature type="signal peptide" evidence="1">
    <location>
        <begin position="1"/>
        <end position="20"/>
    </location>
</feature>
<sequence length="265" mass="28437">MLIRLFLASCLALAALPAAATPPDQILKAELLPGWREGGRHIAALRLKLAPGWKTYWRSPGEAGIPPEFDWSGSRNVSGVRMHWPVPHVFSLNGMQTIGYRDEVVLPFEVETRDARQPVRLRARVDLGVCRDICVPAEFELDGELAATGAPDPIISAALRSRPETGREAGVGRVACRVDPIDDGLRLTAELDLPATGGAEVVVMEPGTPEIWTSEAVTSRQGARLVAVSDMVGPDGAPFALDRSAVTLTVLGDRRSVEIRGCPAP</sequence>
<dbReference type="EMBL" id="QWGP01000010">
    <property type="protein sequence ID" value="RHZ94997.1"/>
    <property type="molecule type" value="Genomic_DNA"/>
</dbReference>
<dbReference type="AlphaFoldDB" id="A0AAX1UL90"/>
<feature type="domain" description="Thiol:disulfide interchange protein DsbD N-terminal" evidence="2">
    <location>
        <begin position="37"/>
        <end position="140"/>
    </location>
</feature>
<comment type="caution">
    <text evidence="3">The sequence shown here is derived from an EMBL/GenBank/DDBJ whole genome shotgun (WGS) entry which is preliminary data.</text>
</comment>